<keyword evidence="5" id="KW-1185">Reference proteome</keyword>
<dbReference type="InterPro" id="IPR006746">
    <property type="entry name" value="26S_Psome_Rpn12"/>
</dbReference>
<keyword evidence="2" id="KW-0647">Proteasome</keyword>
<proteinExistence type="inferred from homology"/>
<dbReference type="Pfam" id="PF10075">
    <property type="entry name" value="CSN8_PSD8_EIF3K"/>
    <property type="match status" value="1"/>
</dbReference>
<protein>
    <submittedName>
        <fullName evidence="4">SAC3/GANP/Nin1/mts3/eIF-3 p25 family-domain-containing protein</fullName>
    </submittedName>
</protein>
<dbReference type="PANTHER" id="PTHR12387">
    <property type="entry name" value="26S PROTEASOME NON-ATPASE REGULATORY SUBUNIT 8"/>
    <property type="match status" value="1"/>
</dbReference>
<comment type="similarity">
    <text evidence="1">Belongs to the proteasome subunit S14 family.</text>
</comment>
<comment type="caution">
    <text evidence="4">The sequence shown here is derived from an EMBL/GenBank/DDBJ whole genome shotgun (WGS) entry which is preliminary data.</text>
</comment>
<dbReference type="FunFam" id="1.25.40.990:FF:000001">
    <property type="entry name" value="26S proteasome non-ATPase regulatory subunit"/>
    <property type="match status" value="1"/>
</dbReference>
<dbReference type="PANTHER" id="PTHR12387:SF0">
    <property type="entry name" value="26S PROTEASOME NON-ATPASE REGULATORY SUBUNIT 8"/>
    <property type="match status" value="1"/>
</dbReference>
<dbReference type="OrthoDB" id="8775810at2759"/>
<dbReference type="GO" id="GO:0043161">
    <property type="term" value="P:proteasome-mediated ubiquitin-dependent protein catabolic process"/>
    <property type="evidence" value="ECO:0007669"/>
    <property type="project" value="TreeGrafter"/>
</dbReference>
<dbReference type="GO" id="GO:0005634">
    <property type="term" value="C:nucleus"/>
    <property type="evidence" value="ECO:0007669"/>
    <property type="project" value="TreeGrafter"/>
</dbReference>
<dbReference type="EMBL" id="MU251666">
    <property type="protein sequence ID" value="KAG9230512.1"/>
    <property type="molecule type" value="Genomic_DNA"/>
</dbReference>
<gene>
    <name evidence="4" type="ORF">BJ875DRAFT_472038</name>
</gene>
<evidence type="ECO:0000313" key="4">
    <source>
        <dbReference type="EMBL" id="KAG9230512.1"/>
    </source>
</evidence>
<reference evidence="4" key="1">
    <citation type="journal article" date="2021" name="IMA Fungus">
        <title>Genomic characterization of three marine fungi, including Emericellopsis atlantica sp. nov. with signatures of a generalist lifestyle and marine biomass degradation.</title>
        <authorList>
            <person name="Hagestad O.C."/>
            <person name="Hou L."/>
            <person name="Andersen J.H."/>
            <person name="Hansen E.H."/>
            <person name="Altermark B."/>
            <person name="Li C."/>
            <person name="Kuhnert E."/>
            <person name="Cox R.J."/>
            <person name="Crous P.W."/>
            <person name="Spatafora J.W."/>
            <person name="Lail K."/>
            <person name="Amirebrahimi M."/>
            <person name="Lipzen A."/>
            <person name="Pangilinan J."/>
            <person name="Andreopoulos W."/>
            <person name="Hayes R.D."/>
            <person name="Ng V."/>
            <person name="Grigoriev I.V."/>
            <person name="Jackson S.A."/>
            <person name="Sutton T.D.S."/>
            <person name="Dobson A.D.W."/>
            <person name="Rama T."/>
        </authorList>
    </citation>
    <scope>NUCLEOTIDE SEQUENCE</scope>
    <source>
        <strain evidence="4">TRa018bII</strain>
    </source>
</reference>
<dbReference type="PROSITE" id="PS50250">
    <property type="entry name" value="PCI"/>
    <property type="match status" value="1"/>
</dbReference>
<dbReference type="GO" id="GO:0005829">
    <property type="term" value="C:cytosol"/>
    <property type="evidence" value="ECO:0007669"/>
    <property type="project" value="TreeGrafter"/>
</dbReference>
<organism evidence="4 5">
    <name type="scientific">Amylocarpus encephaloides</name>
    <dbReference type="NCBI Taxonomy" id="45428"/>
    <lineage>
        <taxon>Eukaryota</taxon>
        <taxon>Fungi</taxon>
        <taxon>Dikarya</taxon>
        <taxon>Ascomycota</taxon>
        <taxon>Pezizomycotina</taxon>
        <taxon>Leotiomycetes</taxon>
        <taxon>Helotiales</taxon>
        <taxon>Helotiales incertae sedis</taxon>
        <taxon>Amylocarpus</taxon>
    </lineage>
</organism>
<evidence type="ECO:0000313" key="5">
    <source>
        <dbReference type="Proteomes" id="UP000824998"/>
    </source>
</evidence>
<dbReference type="InterPro" id="IPR000717">
    <property type="entry name" value="PCI_dom"/>
</dbReference>
<evidence type="ECO:0000256" key="2">
    <source>
        <dbReference type="ARBA" id="ARBA00022942"/>
    </source>
</evidence>
<dbReference type="Proteomes" id="UP000824998">
    <property type="component" value="Unassembled WGS sequence"/>
</dbReference>
<dbReference type="InterPro" id="IPR033464">
    <property type="entry name" value="CSN8_PSD8_EIF3K"/>
</dbReference>
<feature type="domain" description="PCI" evidence="3">
    <location>
        <begin position="72"/>
        <end position="250"/>
    </location>
</feature>
<accession>A0A9P7YBS0</accession>
<dbReference type="AlphaFoldDB" id="A0A9P7YBS0"/>
<dbReference type="Gene3D" id="1.25.40.990">
    <property type="match status" value="1"/>
</dbReference>
<evidence type="ECO:0000256" key="1">
    <source>
        <dbReference type="ARBA" id="ARBA00009627"/>
    </source>
</evidence>
<name>A0A9P7YBS0_9HELO</name>
<evidence type="ECO:0000259" key="3">
    <source>
        <dbReference type="PROSITE" id="PS50250"/>
    </source>
</evidence>
<sequence length="270" mass="30377">MSERDLQDVLRQLKSSTSYPDATKLLSTAKLTLLKLKALTPQPNTPAQILLLAREVFETGALTSIRAKDTESFTRYVHQLTPFYELPAERLPGTKSERSKVTGLYLLLLLTQGNYAGFHTELEGLEIRLGNNGELGDDKYLLYPIQLERWLMEGSYDLVWQSTTEEKVPCEEYGIFSEILTITIRNEIASCSETAYPSLPISSTKNLLFLESEGAVIQFAQSRGWLIRDGRIYFPNQNLKSGAEAGNEKELSQLAIENTLGYARELETIV</sequence>
<dbReference type="GO" id="GO:0008541">
    <property type="term" value="C:proteasome regulatory particle, lid subcomplex"/>
    <property type="evidence" value="ECO:0007669"/>
    <property type="project" value="TreeGrafter"/>
</dbReference>